<dbReference type="EMBL" id="CP014518">
    <property type="protein sequence ID" value="AMM32911.1"/>
    <property type="molecule type" value="Genomic_DNA"/>
</dbReference>
<evidence type="ECO:0000256" key="1">
    <source>
        <dbReference type="SAM" id="MobiDB-lite"/>
    </source>
</evidence>
<protein>
    <submittedName>
        <fullName evidence="2">Uncharacterized protein</fullName>
    </submittedName>
</protein>
<dbReference type="STRING" id="37927.SA2016_2242"/>
<name>A0A127A209_9MICC</name>
<sequence>MVHFEPRAEGARLSLRDGAGIRLDPAQSSASADHRSPGGQAGLGVSS</sequence>
<feature type="compositionally biased region" description="Basic and acidic residues" evidence="1">
    <location>
        <begin position="1"/>
        <end position="10"/>
    </location>
</feature>
<evidence type="ECO:0000313" key="2">
    <source>
        <dbReference type="EMBL" id="AMM32911.1"/>
    </source>
</evidence>
<dbReference type="AlphaFoldDB" id="A0A127A209"/>
<dbReference type="KEGG" id="satk:SA2016_2242"/>
<accession>A0A127A209</accession>
<dbReference type="Proteomes" id="UP000070134">
    <property type="component" value="Chromosome"/>
</dbReference>
<gene>
    <name evidence="2" type="ORF">SA2016_2242</name>
</gene>
<organism evidence="2 3">
    <name type="scientific">Sinomonas atrocyanea</name>
    <dbReference type="NCBI Taxonomy" id="37927"/>
    <lineage>
        <taxon>Bacteria</taxon>
        <taxon>Bacillati</taxon>
        <taxon>Actinomycetota</taxon>
        <taxon>Actinomycetes</taxon>
        <taxon>Micrococcales</taxon>
        <taxon>Micrococcaceae</taxon>
        <taxon>Sinomonas</taxon>
    </lineage>
</organism>
<proteinExistence type="predicted"/>
<reference evidence="2 3" key="1">
    <citation type="submission" date="2016-02" db="EMBL/GenBank/DDBJ databases">
        <title>Complete genome of Sinomonas atrocyanea KCTC 3377.</title>
        <authorList>
            <person name="Kim K.M."/>
        </authorList>
    </citation>
    <scope>NUCLEOTIDE SEQUENCE [LARGE SCALE GENOMIC DNA]</scope>
    <source>
        <strain evidence="2 3">KCTC 3377</strain>
    </source>
</reference>
<evidence type="ECO:0000313" key="3">
    <source>
        <dbReference type="Proteomes" id="UP000070134"/>
    </source>
</evidence>
<keyword evidence="3" id="KW-1185">Reference proteome</keyword>
<feature type="region of interest" description="Disordered" evidence="1">
    <location>
        <begin position="1"/>
        <end position="47"/>
    </location>
</feature>